<evidence type="ECO:0000256" key="3">
    <source>
        <dbReference type="ARBA" id="ARBA00022679"/>
    </source>
</evidence>
<evidence type="ECO:0000256" key="2">
    <source>
        <dbReference type="ARBA" id="ARBA00022676"/>
    </source>
</evidence>
<evidence type="ECO:0000313" key="6">
    <source>
        <dbReference type="Proteomes" id="UP000531840"/>
    </source>
</evidence>
<feature type="domain" description="Glycosyltransferase 2-like" evidence="4">
    <location>
        <begin position="8"/>
        <end position="136"/>
    </location>
</feature>
<dbReference type="Pfam" id="PF00535">
    <property type="entry name" value="Glycos_transf_2"/>
    <property type="match status" value="1"/>
</dbReference>
<accession>A0ABX2SYH1</accession>
<evidence type="ECO:0000259" key="4">
    <source>
        <dbReference type="Pfam" id="PF00535"/>
    </source>
</evidence>
<dbReference type="SUPFAM" id="SSF53448">
    <property type="entry name" value="Nucleotide-diphospho-sugar transferases"/>
    <property type="match status" value="1"/>
</dbReference>
<keyword evidence="6" id="KW-1185">Reference proteome</keyword>
<evidence type="ECO:0000313" key="5">
    <source>
        <dbReference type="EMBL" id="NYS47372.1"/>
    </source>
</evidence>
<dbReference type="EMBL" id="JACBYF010000005">
    <property type="protein sequence ID" value="NYS47372.1"/>
    <property type="molecule type" value="Genomic_DNA"/>
</dbReference>
<dbReference type="PANTHER" id="PTHR22916:SF51">
    <property type="entry name" value="GLYCOSYLTRANSFERASE EPSH-RELATED"/>
    <property type="match status" value="1"/>
</dbReference>
<dbReference type="Gene3D" id="3.90.550.10">
    <property type="entry name" value="Spore Coat Polysaccharide Biosynthesis Protein SpsA, Chain A"/>
    <property type="match status" value="1"/>
</dbReference>
<dbReference type="Proteomes" id="UP000531840">
    <property type="component" value="Unassembled WGS sequence"/>
</dbReference>
<gene>
    <name evidence="5" type="ORF">HZY85_04065</name>
</gene>
<comment type="caution">
    <text evidence="5">The sequence shown here is derived from an EMBL/GenBank/DDBJ whole genome shotgun (WGS) entry which is preliminary data.</text>
</comment>
<keyword evidence="2" id="KW-0328">Glycosyltransferase</keyword>
<evidence type="ECO:0000256" key="1">
    <source>
        <dbReference type="ARBA" id="ARBA00006739"/>
    </source>
</evidence>
<keyword evidence="3" id="KW-0808">Transferase</keyword>
<dbReference type="CDD" id="cd00761">
    <property type="entry name" value="Glyco_tranf_GTA_type"/>
    <property type="match status" value="1"/>
</dbReference>
<protein>
    <submittedName>
        <fullName evidence="5">Glycosyltransferase</fullName>
    </submittedName>
</protein>
<reference evidence="5 6" key="1">
    <citation type="submission" date="2020-07" db="EMBL/GenBank/DDBJ databases">
        <title>MOT database genomes.</title>
        <authorList>
            <person name="Joseph S."/>
            <person name="Aduse-Opoku J."/>
            <person name="Hashim A."/>
            <person name="Wade W."/>
            <person name="Curtis M."/>
        </authorList>
    </citation>
    <scope>NUCLEOTIDE SEQUENCE [LARGE SCALE GENOMIC DNA]</scope>
    <source>
        <strain evidence="5 6">CIP 106318</strain>
    </source>
</reference>
<comment type="similarity">
    <text evidence="1">Belongs to the glycosyltransferase 2 family.</text>
</comment>
<organism evidence="5 6">
    <name type="scientific">Gemelliphila palaticanis</name>
    <dbReference type="NCBI Taxonomy" id="81950"/>
    <lineage>
        <taxon>Bacteria</taxon>
        <taxon>Bacillati</taxon>
        <taxon>Bacillota</taxon>
        <taxon>Bacilli</taxon>
        <taxon>Bacillales</taxon>
        <taxon>Gemellaceae</taxon>
        <taxon>Gemelliphila</taxon>
    </lineage>
</organism>
<dbReference type="RefSeq" id="WP_179941144.1">
    <property type="nucleotide sequence ID" value="NZ_JACBYF010000005.1"/>
</dbReference>
<dbReference type="InterPro" id="IPR001173">
    <property type="entry name" value="Glyco_trans_2-like"/>
</dbReference>
<dbReference type="PANTHER" id="PTHR22916">
    <property type="entry name" value="GLYCOSYLTRANSFERASE"/>
    <property type="match status" value="1"/>
</dbReference>
<name>A0ABX2SYH1_9BACL</name>
<dbReference type="InterPro" id="IPR029044">
    <property type="entry name" value="Nucleotide-diphossugar_trans"/>
</dbReference>
<proteinExistence type="inferred from homology"/>
<sequence>MDNKELITVVVPVYNVEKYLEKCVTSILNQTYKNLEIILVDDGSTDKSGELCDYLAERDSRIVVYHKLNGGLSDARNYGVDRAKGEYIGFVDSDDYIHSDMYLNLYDAIIKENSDVAECGVTRVYKNKELPHYDGDEYYFSTDARGFLFEYLKMNKIYGSAWCKLIKSNIAKSIKFPKGKIYEDIFYNYDLLNVANKFTFISGNYYYYYMREGSITTERFNDKHMDIIEAIDNLHSYTVGNYPEFIYLSEVRKVTAYLSIFSQIIVLDNYSDYSQYKLLLNFLKSNFYKILKNRAASNSLKVALILLKIHPVLYRFALKKYRNRSIIND</sequence>